<sequence length="296" mass="32943">MPQFLVERASSANYGRYSDLIVNSMEDATTRSSLPNIFSKSVSDEHRAQALYQVFIEIASEIETTSQFKNVMAQPVTVAVTVPCPIAHNDPCTREHIPTPKSLLAPLPPLPIDPKKVLSSLPLPLAPPPPQTSSIDKMNKRKHFKNKKRKHVKIESDHEANVNTMVARYGSEPEMDSDGFFADPIYGLKDDLNDYMKEDVEPPFNQQREDRETRLIEHELRAYKNLVLLGFPADYDPTLLGFSPDPSPQASPSLPPGLFRIPSPTLPPKVTLPKALPTPSLLPTPKIALPRAQTEP</sequence>
<proteinExistence type="predicted"/>
<organism evidence="2 3">
    <name type="scientific">Amanita muscaria (strain Koide BX008)</name>
    <dbReference type="NCBI Taxonomy" id="946122"/>
    <lineage>
        <taxon>Eukaryota</taxon>
        <taxon>Fungi</taxon>
        <taxon>Dikarya</taxon>
        <taxon>Basidiomycota</taxon>
        <taxon>Agaricomycotina</taxon>
        <taxon>Agaricomycetes</taxon>
        <taxon>Agaricomycetidae</taxon>
        <taxon>Agaricales</taxon>
        <taxon>Pluteineae</taxon>
        <taxon>Amanitaceae</taxon>
        <taxon>Amanita</taxon>
    </lineage>
</organism>
<evidence type="ECO:0000256" key="1">
    <source>
        <dbReference type="SAM" id="MobiDB-lite"/>
    </source>
</evidence>
<evidence type="ECO:0000313" key="2">
    <source>
        <dbReference type="EMBL" id="KIL63647.1"/>
    </source>
</evidence>
<dbReference type="InParanoid" id="A0A0C2WPR6"/>
<feature type="region of interest" description="Disordered" evidence="1">
    <location>
        <begin position="240"/>
        <end position="296"/>
    </location>
</feature>
<name>A0A0C2WPR6_AMAMK</name>
<reference evidence="2 3" key="1">
    <citation type="submission" date="2014-04" db="EMBL/GenBank/DDBJ databases">
        <title>Evolutionary Origins and Diversification of the Mycorrhizal Mutualists.</title>
        <authorList>
            <consortium name="DOE Joint Genome Institute"/>
            <consortium name="Mycorrhizal Genomics Consortium"/>
            <person name="Kohler A."/>
            <person name="Kuo A."/>
            <person name="Nagy L.G."/>
            <person name="Floudas D."/>
            <person name="Copeland A."/>
            <person name="Barry K.W."/>
            <person name="Cichocki N."/>
            <person name="Veneault-Fourrey C."/>
            <person name="LaButti K."/>
            <person name="Lindquist E.A."/>
            <person name="Lipzen A."/>
            <person name="Lundell T."/>
            <person name="Morin E."/>
            <person name="Murat C."/>
            <person name="Riley R."/>
            <person name="Ohm R."/>
            <person name="Sun H."/>
            <person name="Tunlid A."/>
            <person name="Henrissat B."/>
            <person name="Grigoriev I.V."/>
            <person name="Hibbett D.S."/>
            <person name="Martin F."/>
        </authorList>
    </citation>
    <scope>NUCLEOTIDE SEQUENCE [LARGE SCALE GENOMIC DNA]</scope>
    <source>
        <strain evidence="2 3">Koide BX008</strain>
    </source>
</reference>
<accession>A0A0C2WPR6</accession>
<dbReference type="Proteomes" id="UP000054549">
    <property type="component" value="Unassembled WGS sequence"/>
</dbReference>
<dbReference type="EMBL" id="KN818257">
    <property type="protein sequence ID" value="KIL63647.1"/>
    <property type="molecule type" value="Genomic_DNA"/>
</dbReference>
<protein>
    <submittedName>
        <fullName evidence="2">Uncharacterized protein</fullName>
    </submittedName>
</protein>
<feature type="compositionally biased region" description="Pro residues" evidence="1">
    <location>
        <begin position="245"/>
        <end position="255"/>
    </location>
</feature>
<keyword evidence="3" id="KW-1185">Reference proteome</keyword>
<evidence type="ECO:0000313" key="3">
    <source>
        <dbReference type="Proteomes" id="UP000054549"/>
    </source>
</evidence>
<dbReference type="AlphaFoldDB" id="A0A0C2WPR6"/>
<gene>
    <name evidence="2" type="ORF">M378DRAFT_12069</name>
</gene>
<dbReference type="HOGENOM" id="CLU_940007_0_0_1"/>